<organism evidence="2">
    <name type="scientific">Rhizophora mucronata</name>
    <name type="common">Asiatic mangrove</name>
    <dbReference type="NCBI Taxonomy" id="61149"/>
    <lineage>
        <taxon>Eukaryota</taxon>
        <taxon>Viridiplantae</taxon>
        <taxon>Streptophyta</taxon>
        <taxon>Embryophyta</taxon>
        <taxon>Tracheophyta</taxon>
        <taxon>Spermatophyta</taxon>
        <taxon>Magnoliopsida</taxon>
        <taxon>eudicotyledons</taxon>
        <taxon>Gunneridae</taxon>
        <taxon>Pentapetalae</taxon>
        <taxon>rosids</taxon>
        <taxon>fabids</taxon>
        <taxon>Malpighiales</taxon>
        <taxon>Rhizophoraceae</taxon>
        <taxon>Rhizophora</taxon>
    </lineage>
</organism>
<accession>A0A2P2QTL2</accession>
<keyword evidence="1" id="KW-1133">Transmembrane helix</keyword>
<name>A0A2P2QTL2_RHIMU</name>
<reference evidence="2" key="1">
    <citation type="submission" date="2018-02" db="EMBL/GenBank/DDBJ databases">
        <title>Rhizophora mucronata_Transcriptome.</title>
        <authorList>
            <person name="Meera S.P."/>
            <person name="Sreeshan A."/>
            <person name="Augustine A."/>
        </authorList>
    </citation>
    <scope>NUCLEOTIDE SEQUENCE</scope>
    <source>
        <tissue evidence="2">Leaf</tissue>
    </source>
</reference>
<dbReference type="AlphaFoldDB" id="A0A2P2QTL2"/>
<feature type="transmembrane region" description="Helical" evidence="1">
    <location>
        <begin position="6"/>
        <end position="22"/>
    </location>
</feature>
<sequence>MVFHCWWLSLYWVFLHLFLFYSKVGQQVKLCRSVHGLMLEWLHV</sequence>
<dbReference type="EMBL" id="GGEC01089849">
    <property type="protein sequence ID" value="MBX70333.1"/>
    <property type="molecule type" value="Transcribed_RNA"/>
</dbReference>
<keyword evidence="1" id="KW-0812">Transmembrane</keyword>
<proteinExistence type="predicted"/>
<keyword evidence="1" id="KW-0472">Membrane</keyword>
<evidence type="ECO:0000313" key="2">
    <source>
        <dbReference type="EMBL" id="MBX70333.1"/>
    </source>
</evidence>
<evidence type="ECO:0000256" key="1">
    <source>
        <dbReference type="SAM" id="Phobius"/>
    </source>
</evidence>
<protein>
    <submittedName>
        <fullName evidence="2">Uncharacterized protein</fullName>
    </submittedName>
</protein>